<dbReference type="EMBL" id="BONQ01000074">
    <property type="protein sequence ID" value="GIG46658.1"/>
    <property type="molecule type" value="Genomic_DNA"/>
</dbReference>
<gene>
    <name evidence="1" type="ORF">Dsi01nite_046990</name>
</gene>
<accession>A0A919PQR5</accession>
<dbReference type="RefSeq" id="WP_203848426.1">
    <property type="nucleotide sequence ID" value="NZ_BAAAVW010000015.1"/>
</dbReference>
<evidence type="ECO:0000313" key="1">
    <source>
        <dbReference type="EMBL" id="GIG46658.1"/>
    </source>
</evidence>
<reference evidence="1" key="1">
    <citation type="submission" date="2021-01" db="EMBL/GenBank/DDBJ databases">
        <title>Whole genome shotgun sequence of Dactylosporangium siamense NBRC 106093.</title>
        <authorList>
            <person name="Komaki H."/>
            <person name="Tamura T."/>
        </authorList>
    </citation>
    <scope>NUCLEOTIDE SEQUENCE</scope>
    <source>
        <strain evidence="1">NBRC 106093</strain>
    </source>
</reference>
<keyword evidence="2" id="KW-1185">Reference proteome</keyword>
<protein>
    <submittedName>
        <fullName evidence="1">Uncharacterized protein</fullName>
    </submittedName>
</protein>
<organism evidence="1 2">
    <name type="scientific">Dactylosporangium siamense</name>
    <dbReference type="NCBI Taxonomy" id="685454"/>
    <lineage>
        <taxon>Bacteria</taxon>
        <taxon>Bacillati</taxon>
        <taxon>Actinomycetota</taxon>
        <taxon>Actinomycetes</taxon>
        <taxon>Micromonosporales</taxon>
        <taxon>Micromonosporaceae</taxon>
        <taxon>Dactylosporangium</taxon>
    </lineage>
</organism>
<sequence>MSNYIWFDGKQVAAGTRDIKVSGDAILDAFTRLTQGGSPITAIDSGTPGGNDSAGREFLKWYTEGKTALAKIGKDIGEAVVDMSKNTDLAVAAFVKEDLESADDMKKTAAEFKDI</sequence>
<comment type="caution">
    <text evidence="1">The sequence shown here is derived from an EMBL/GenBank/DDBJ whole genome shotgun (WGS) entry which is preliminary data.</text>
</comment>
<dbReference type="Proteomes" id="UP000660611">
    <property type="component" value="Unassembled WGS sequence"/>
</dbReference>
<evidence type="ECO:0000313" key="2">
    <source>
        <dbReference type="Proteomes" id="UP000660611"/>
    </source>
</evidence>
<proteinExistence type="predicted"/>
<name>A0A919PQR5_9ACTN</name>
<dbReference type="AlphaFoldDB" id="A0A919PQR5"/>